<sequence>MAGKPCTVSFDFHVGNGTGEEMRMRSALKDILIVLAAAVTLGTTTARAGDSAADAIAKAEGDLAAAVSAGAVWRLVDKSSGSSAVGIDKLLKTAKKKLEDGDGSEALRIASRVSWAAQAGITQATAQKDAVPFY</sequence>
<accession>A0A382BQD4</accession>
<evidence type="ECO:0000313" key="1">
    <source>
        <dbReference type="EMBL" id="SVB15283.1"/>
    </source>
</evidence>
<protein>
    <submittedName>
        <fullName evidence="1">Uncharacterized protein</fullName>
    </submittedName>
</protein>
<dbReference type="EMBL" id="UINC01030612">
    <property type="protein sequence ID" value="SVB15283.1"/>
    <property type="molecule type" value="Genomic_DNA"/>
</dbReference>
<organism evidence="1">
    <name type="scientific">marine metagenome</name>
    <dbReference type="NCBI Taxonomy" id="408172"/>
    <lineage>
        <taxon>unclassified sequences</taxon>
        <taxon>metagenomes</taxon>
        <taxon>ecological metagenomes</taxon>
    </lineage>
</organism>
<proteinExistence type="predicted"/>
<gene>
    <name evidence="1" type="ORF">METZ01_LOCUS168137</name>
</gene>
<reference evidence="1" key="1">
    <citation type="submission" date="2018-05" db="EMBL/GenBank/DDBJ databases">
        <authorList>
            <person name="Lanie J.A."/>
            <person name="Ng W.-L."/>
            <person name="Kazmierczak K.M."/>
            <person name="Andrzejewski T.M."/>
            <person name="Davidsen T.M."/>
            <person name="Wayne K.J."/>
            <person name="Tettelin H."/>
            <person name="Glass J.I."/>
            <person name="Rusch D."/>
            <person name="Podicherti R."/>
            <person name="Tsui H.-C.T."/>
            <person name="Winkler M.E."/>
        </authorList>
    </citation>
    <scope>NUCLEOTIDE SEQUENCE</scope>
</reference>
<dbReference type="AlphaFoldDB" id="A0A382BQD4"/>
<name>A0A382BQD4_9ZZZZ</name>